<sequence>MTLEMYFLATNPHPNVNQITTKLYIIACFNSNISLVNRILFGGSKGTFRKNNKKGPFQRRKNHGKLGGLLGHKGEQKWRRQFPQRVKEIHYQDVSYDVPQSPPLRRPIEVEIPETPRMTPNRLRRVKKVRRCVLHYL</sequence>
<organism evidence="1">
    <name type="scientific">Lepeophtheirus salmonis</name>
    <name type="common">Salmon louse</name>
    <name type="synonym">Caligus salmonis</name>
    <dbReference type="NCBI Taxonomy" id="72036"/>
    <lineage>
        <taxon>Eukaryota</taxon>
        <taxon>Metazoa</taxon>
        <taxon>Ecdysozoa</taxon>
        <taxon>Arthropoda</taxon>
        <taxon>Crustacea</taxon>
        <taxon>Multicrustacea</taxon>
        <taxon>Hexanauplia</taxon>
        <taxon>Copepoda</taxon>
        <taxon>Siphonostomatoida</taxon>
        <taxon>Caligidae</taxon>
        <taxon>Lepeophtheirus</taxon>
    </lineage>
</organism>
<reference evidence="1" key="1">
    <citation type="submission" date="2014-05" db="EMBL/GenBank/DDBJ databases">
        <authorList>
            <person name="Chronopoulou M."/>
        </authorList>
    </citation>
    <scope>NUCLEOTIDE SEQUENCE</scope>
    <source>
        <tissue evidence="1">Whole organism</tissue>
    </source>
</reference>
<accession>A0A0K2USW7</accession>
<evidence type="ECO:0000313" key="1">
    <source>
        <dbReference type="EMBL" id="CDW41348.1"/>
    </source>
</evidence>
<name>A0A0K2USW7_LEPSM</name>
<proteinExistence type="predicted"/>
<dbReference type="EMBL" id="HACA01023987">
    <property type="protein sequence ID" value="CDW41348.1"/>
    <property type="molecule type" value="Transcribed_RNA"/>
</dbReference>
<dbReference type="AlphaFoldDB" id="A0A0K2USW7"/>
<protein>
    <submittedName>
        <fullName evidence="1">Uncharacterized protein</fullName>
    </submittedName>
</protein>